<proteinExistence type="predicted"/>
<dbReference type="PATRIC" id="fig|220754.4.peg.1193"/>
<dbReference type="InterPro" id="IPR005180">
    <property type="entry name" value="DUF302"/>
</dbReference>
<dbReference type="SUPFAM" id="SSF103247">
    <property type="entry name" value="TT1751-like"/>
    <property type="match status" value="1"/>
</dbReference>
<accession>A0A0C2VYV9</accession>
<dbReference type="CDD" id="cd14797">
    <property type="entry name" value="DUF302"/>
    <property type="match status" value="1"/>
</dbReference>
<dbReference type="Proteomes" id="UP000031972">
    <property type="component" value="Unassembled WGS sequence"/>
</dbReference>
<evidence type="ECO:0000313" key="2">
    <source>
        <dbReference type="EMBL" id="KIL49138.1"/>
    </source>
</evidence>
<gene>
    <name evidence="2" type="ORF">KR50_11730</name>
</gene>
<dbReference type="InterPro" id="IPR035923">
    <property type="entry name" value="TT1751-like_sf"/>
</dbReference>
<evidence type="ECO:0000259" key="1">
    <source>
        <dbReference type="Pfam" id="PF03625"/>
    </source>
</evidence>
<organism evidence="2 3">
    <name type="scientific">Jeotgalibacillus campisalis</name>
    <dbReference type="NCBI Taxonomy" id="220754"/>
    <lineage>
        <taxon>Bacteria</taxon>
        <taxon>Bacillati</taxon>
        <taxon>Bacillota</taxon>
        <taxon>Bacilli</taxon>
        <taxon>Bacillales</taxon>
        <taxon>Caryophanaceae</taxon>
        <taxon>Jeotgalibacillus</taxon>
    </lineage>
</organism>
<name>A0A0C2VYV9_9BACL</name>
<feature type="domain" description="DUF302" evidence="1">
    <location>
        <begin position="34"/>
        <end position="96"/>
    </location>
</feature>
<dbReference type="OrthoDB" id="9791067at2"/>
<dbReference type="PIRSF" id="PIRSF021774">
    <property type="entry name" value="UCP021774"/>
    <property type="match status" value="1"/>
</dbReference>
<dbReference type="EMBL" id="JXRR01000010">
    <property type="protein sequence ID" value="KIL49138.1"/>
    <property type="molecule type" value="Genomic_DNA"/>
</dbReference>
<sequence length="128" mass="14586">MFHYTVETNQNISEAIQSLEQQLSEEQFGVLWQFDLQGKLQEKGLDFNQPYHVLEVCNPKEAKSVLEENLLAGYFLPCKIVVYEEEGKTKIGMPKPSALVSMLEDEEVKKMAASIENRLIMCMNKAVA</sequence>
<dbReference type="Gene3D" id="3.30.310.70">
    <property type="entry name" value="TT1751-like domain"/>
    <property type="match status" value="1"/>
</dbReference>
<dbReference type="AlphaFoldDB" id="A0A0C2VYV9"/>
<dbReference type="PANTHER" id="PTHR38342">
    <property type="entry name" value="SLR5037 PROTEIN"/>
    <property type="match status" value="1"/>
</dbReference>
<evidence type="ECO:0000313" key="3">
    <source>
        <dbReference type="Proteomes" id="UP000031972"/>
    </source>
</evidence>
<reference evidence="2 3" key="1">
    <citation type="submission" date="2015-01" db="EMBL/GenBank/DDBJ databases">
        <title>Jeotgalibacillus campisalis genome sequencing.</title>
        <authorList>
            <person name="Goh K.M."/>
            <person name="Chan K.-G."/>
            <person name="Yaakop A.S."/>
            <person name="Ee R."/>
            <person name="Gan H.M."/>
            <person name="Chan C.S."/>
        </authorList>
    </citation>
    <scope>NUCLEOTIDE SEQUENCE [LARGE SCALE GENOMIC DNA]</scope>
    <source>
        <strain evidence="2 3">SF-57</strain>
    </source>
</reference>
<dbReference type="Pfam" id="PF03625">
    <property type="entry name" value="DUF302"/>
    <property type="match status" value="1"/>
</dbReference>
<keyword evidence="3" id="KW-1185">Reference proteome</keyword>
<dbReference type="RefSeq" id="WP_041055976.1">
    <property type="nucleotide sequence ID" value="NZ_JXRR01000010.1"/>
</dbReference>
<dbReference type="PANTHER" id="PTHR38342:SF1">
    <property type="entry name" value="SLR5037 PROTEIN"/>
    <property type="match status" value="1"/>
</dbReference>
<dbReference type="InterPro" id="IPR016796">
    <property type="entry name" value="UCP021774"/>
</dbReference>
<protein>
    <recommendedName>
        <fullName evidence="1">DUF302 domain-containing protein</fullName>
    </recommendedName>
</protein>
<comment type="caution">
    <text evidence="2">The sequence shown here is derived from an EMBL/GenBank/DDBJ whole genome shotgun (WGS) entry which is preliminary data.</text>
</comment>